<feature type="region of interest" description="Disordered" evidence="1">
    <location>
        <begin position="131"/>
        <end position="151"/>
    </location>
</feature>
<protein>
    <submittedName>
        <fullName evidence="2">Uncharacterized protein</fullName>
    </submittedName>
</protein>
<evidence type="ECO:0000313" key="3">
    <source>
        <dbReference type="EMBL" id="KRZ26227.1"/>
    </source>
</evidence>
<dbReference type="Proteomes" id="UP000054826">
    <property type="component" value="Unassembled WGS sequence"/>
</dbReference>
<reference evidence="4 5" key="1">
    <citation type="submission" date="2015-01" db="EMBL/GenBank/DDBJ databases">
        <title>Evolution of Trichinella species and genotypes.</title>
        <authorList>
            <person name="Korhonen P.K."/>
            <person name="Edoardo P."/>
            <person name="Giuseppe L.R."/>
            <person name="Gasser R.B."/>
        </authorList>
    </citation>
    <scope>NUCLEOTIDE SEQUENCE [LARGE SCALE GENOMIC DNA]</scope>
    <source>
        <strain evidence="2">ISS13</strain>
        <strain evidence="3">ISS176</strain>
    </source>
</reference>
<evidence type="ECO:0000313" key="5">
    <source>
        <dbReference type="Proteomes" id="UP000054826"/>
    </source>
</evidence>
<dbReference type="Proteomes" id="UP000054632">
    <property type="component" value="Unassembled WGS sequence"/>
</dbReference>
<dbReference type="EMBL" id="JYDV01000185">
    <property type="protein sequence ID" value="KRZ26227.1"/>
    <property type="molecule type" value="Genomic_DNA"/>
</dbReference>
<organism evidence="2 4">
    <name type="scientific">Trichinella pseudospiralis</name>
    <name type="common">Parasitic roundworm</name>
    <dbReference type="NCBI Taxonomy" id="6337"/>
    <lineage>
        <taxon>Eukaryota</taxon>
        <taxon>Metazoa</taxon>
        <taxon>Ecdysozoa</taxon>
        <taxon>Nematoda</taxon>
        <taxon>Enoplea</taxon>
        <taxon>Dorylaimia</taxon>
        <taxon>Trichinellida</taxon>
        <taxon>Trichinellidae</taxon>
        <taxon>Trichinella</taxon>
    </lineage>
</organism>
<name>A0A0V1DVY9_TRIPS</name>
<feature type="compositionally biased region" description="Basic and acidic residues" evidence="1">
    <location>
        <begin position="131"/>
        <end position="145"/>
    </location>
</feature>
<dbReference type="AlphaFoldDB" id="A0A0V1DVY9"/>
<accession>A0A0V1DVY9</accession>
<comment type="caution">
    <text evidence="2">The sequence shown here is derived from an EMBL/GenBank/DDBJ whole genome shotgun (WGS) entry which is preliminary data.</text>
</comment>
<evidence type="ECO:0000313" key="4">
    <source>
        <dbReference type="Proteomes" id="UP000054632"/>
    </source>
</evidence>
<evidence type="ECO:0000256" key="1">
    <source>
        <dbReference type="SAM" id="MobiDB-lite"/>
    </source>
</evidence>
<gene>
    <name evidence="2" type="ORF">T4A_8599</name>
    <name evidence="3" type="ORF">T4C_11610</name>
</gene>
<dbReference type="EMBL" id="JYDR01000208">
    <property type="protein sequence ID" value="KRY65480.1"/>
    <property type="molecule type" value="Genomic_DNA"/>
</dbReference>
<sequence>MDYDLNVRFTRSERVIQEFSMLPDADISDLNLKWTVMMIRDFPWARKFTARTDHISLTLLRNFWEPEGPIARCWENLAEFDFEVVREEAAEPRMHCPDAIAGSVGPVMTPQTSTLRLWRLTQLTPLNGCSRWRERKPVGNNDTKRLGGTGKPTNLFTNPVIRCGCNYRQRPNLGRTGTVCTKSRRSLIGTRTEVEKMGVEDNGRSMKDMALKVSNHDRKVSDVCLMSIFNIHVFCRRCGLSVCMACFNDRLNEVQYEESNTIFDKYKRILYGITVQPNHHLTVIYLCYFHEDLHPSKINDSEKILVVRQRRDLFVCIFFDKCLPDVKHFSNNGNLMVWEEPKKEGSIGHFRKHWRNPHHGEFVLYRCFIQDGG</sequence>
<proteinExistence type="predicted"/>
<evidence type="ECO:0000313" key="2">
    <source>
        <dbReference type="EMBL" id="KRY65480.1"/>
    </source>
</evidence>